<reference evidence="1 2" key="1">
    <citation type="submission" date="2017-12" db="EMBL/GenBank/DDBJ databases">
        <title>Mesoplasma syrphidae YJS, Complete Genome.</title>
        <authorList>
            <person name="Knight T.F."/>
            <person name="Citino T."/>
            <person name="Rubinstein R."/>
            <person name="Neuschaefer Z."/>
        </authorList>
    </citation>
    <scope>NUCLEOTIDE SEQUENCE [LARGE SCALE GENOMIC DNA]</scope>
    <source>
        <strain evidence="1 2">YJS</strain>
    </source>
</reference>
<dbReference type="Proteomes" id="UP000233419">
    <property type="component" value="Chromosome"/>
</dbReference>
<dbReference type="EMBL" id="CP025257">
    <property type="protein sequence ID" value="AUF83286.1"/>
    <property type="molecule type" value="Genomic_DNA"/>
</dbReference>
<dbReference type="RefSeq" id="WP_027048391.1">
    <property type="nucleotide sequence ID" value="NZ_CP025257.1"/>
</dbReference>
<proteinExistence type="predicted"/>
<protein>
    <submittedName>
        <fullName evidence="1">Uncharacterized protein</fullName>
    </submittedName>
</protein>
<keyword evidence="2" id="KW-1185">Reference proteome</keyword>
<evidence type="ECO:0000313" key="1">
    <source>
        <dbReference type="EMBL" id="AUF83286.1"/>
    </source>
</evidence>
<dbReference type="AlphaFoldDB" id="A0A2K9BJ05"/>
<gene>
    <name evidence="1" type="ORF">CXP39_00480</name>
</gene>
<organism evidence="1 2">
    <name type="scientific">Mesoplasma syrphidae</name>
    <dbReference type="NCBI Taxonomy" id="225999"/>
    <lineage>
        <taxon>Bacteria</taxon>
        <taxon>Bacillati</taxon>
        <taxon>Mycoplasmatota</taxon>
        <taxon>Mollicutes</taxon>
        <taxon>Entomoplasmatales</taxon>
        <taxon>Entomoplasmataceae</taxon>
        <taxon>Mesoplasma</taxon>
    </lineage>
</organism>
<sequence length="233" mass="27462">MAKYQISDLSQVLSYNEKTFKYDLANLDWEVDYHIKQIIKKSSNQGVLAIATISEIVNEVYPFVDKQNTEVIQNLINRTRRIKTLVFQAIKNRRGAEFYFEELDEKDKFIIKIAKSIVHDLNKFLYKYEIKQVFSNLILINNDVNNLFVGNIDFLATNGKEWFLGSFKNSRSGFNQKYSAELYLQKQLIESNTNYKINKMFIFNPLEQRVVLEANMLSNYELFKISQTEIKKS</sequence>
<dbReference type="OrthoDB" id="388798at2"/>
<evidence type="ECO:0000313" key="2">
    <source>
        <dbReference type="Proteomes" id="UP000233419"/>
    </source>
</evidence>
<dbReference type="KEGG" id="msyr:CXP39_00480"/>
<name>A0A2K9BJ05_9MOLU</name>
<accession>A0A2K9BJ05</accession>